<gene>
    <name evidence="3" type="ORF">I41_53700</name>
</gene>
<dbReference type="AlphaFoldDB" id="A0A517U664"/>
<keyword evidence="2" id="KW-1133">Transmembrane helix</keyword>
<feature type="compositionally biased region" description="Basic and acidic residues" evidence="1">
    <location>
        <begin position="557"/>
        <end position="566"/>
    </location>
</feature>
<accession>A0A517U664</accession>
<reference evidence="3 4" key="1">
    <citation type="submission" date="2019-02" db="EMBL/GenBank/DDBJ databases">
        <title>Deep-cultivation of Planctomycetes and their phenomic and genomic characterization uncovers novel biology.</title>
        <authorList>
            <person name="Wiegand S."/>
            <person name="Jogler M."/>
            <person name="Boedeker C."/>
            <person name="Pinto D."/>
            <person name="Vollmers J."/>
            <person name="Rivas-Marin E."/>
            <person name="Kohn T."/>
            <person name="Peeters S.H."/>
            <person name="Heuer A."/>
            <person name="Rast P."/>
            <person name="Oberbeckmann S."/>
            <person name="Bunk B."/>
            <person name="Jeske O."/>
            <person name="Meyerdierks A."/>
            <person name="Storesund J.E."/>
            <person name="Kallscheuer N."/>
            <person name="Luecker S."/>
            <person name="Lage O.M."/>
            <person name="Pohl T."/>
            <person name="Merkel B.J."/>
            <person name="Hornburger P."/>
            <person name="Mueller R.-W."/>
            <person name="Bruemmer F."/>
            <person name="Labrenz M."/>
            <person name="Spormann A.M."/>
            <person name="Op den Camp H."/>
            <person name="Overmann J."/>
            <person name="Amann R."/>
            <person name="Jetten M.S.M."/>
            <person name="Mascher T."/>
            <person name="Medema M.H."/>
            <person name="Devos D.P."/>
            <person name="Kaster A.-K."/>
            <person name="Ovreas L."/>
            <person name="Rohde M."/>
            <person name="Galperin M.Y."/>
            <person name="Jogler C."/>
        </authorList>
    </citation>
    <scope>NUCLEOTIDE SEQUENCE [LARGE SCALE GENOMIC DNA]</scope>
    <source>
        <strain evidence="3 4">I41</strain>
    </source>
</reference>
<dbReference type="Gene3D" id="1.10.10.1320">
    <property type="entry name" value="Anti-sigma factor, zinc-finger domain"/>
    <property type="match status" value="1"/>
</dbReference>
<feature type="compositionally biased region" description="Pro residues" evidence="1">
    <location>
        <begin position="537"/>
        <end position="547"/>
    </location>
</feature>
<dbReference type="KEGG" id="llh:I41_53700"/>
<sequence length="566" mass="63591">MPSSSDDHLQRLEEIVAYLDGELSPEESARVEQRLAADENYRQQLQSIERAWLALDQLPQEYVDDRFSRTTMEMAVKAAATEVHERTIALPVVQRRRRLSSVLAACAAAALGFLVFRLAWQGPDRALLADLPVIDNVDVYTQIDSPEFLRSMQAELGDDLHELGGQPHVAPERVDRLRIVSHEDGRDEWLGQLNDEELTSLRSKFNRFRQLPAEEQQRLRRLHAEIAAAPDAEELQAAMLAYNEWLSGLPPARQFELRTMQPISERVRAVERWADDMRDDALLTLTDDELRRFIRKIRDPLAELQFDAARDVVKSDDMRKGNRGNGAMLNLPNAMARQVAAGMARPGEFQEAVLEALPERTHEKFKSLDPPQKIDRIMTWLRQSESLQGEVSQETLERFFAEELDAETRAELLSLPPDEMEKALRRMYRFQPGRGTGKAWAWGRGERGQGPGGREWRDGRGPKFGPGGPGGPGREPGGPGGPPGRKWDDGPGPGDQRFNGPPRFDGPGGPGDEPHPRWDGRGPRPGFDGDRRRPEDFGPPPPPPVEEPPAEQQPTPRVDDPEPSGK</sequence>
<keyword evidence="2" id="KW-0812">Transmembrane</keyword>
<keyword evidence="4" id="KW-1185">Reference proteome</keyword>
<protein>
    <recommendedName>
        <fullName evidence="5">Zinc-finger domain-containing protein</fullName>
    </recommendedName>
</protein>
<feature type="compositionally biased region" description="Basic and acidic residues" evidence="1">
    <location>
        <begin position="512"/>
        <end position="536"/>
    </location>
</feature>
<evidence type="ECO:0008006" key="5">
    <source>
        <dbReference type="Google" id="ProtNLM"/>
    </source>
</evidence>
<dbReference type="EMBL" id="CP036339">
    <property type="protein sequence ID" value="QDT76125.1"/>
    <property type="molecule type" value="Genomic_DNA"/>
</dbReference>
<proteinExistence type="predicted"/>
<evidence type="ECO:0000313" key="3">
    <source>
        <dbReference type="EMBL" id="QDT76125.1"/>
    </source>
</evidence>
<name>A0A517U664_9BACT</name>
<feature type="transmembrane region" description="Helical" evidence="2">
    <location>
        <begin position="102"/>
        <end position="120"/>
    </location>
</feature>
<organism evidence="3 4">
    <name type="scientific">Lacipirellula limnantheis</name>
    <dbReference type="NCBI Taxonomy" id="2528024"/>
    <lineage>
        <taxon>Bacteria</taxon>
        <taxon>Pseudomonadati</taxon>
        <taxon>Planctomycetota</taxon>
        <taxon>Planctomycetia</taxon>
        <taxon>Pirellulales</taxon>
        <taxon>Lacipirellulaceae</taxon>
        <taxon>Lacipirellula</taxon>
    </lineage>
</organism>
<evidence type="ECO:0000256" key="1">
    <source>
        <dbReference type="SAM" id="MobiDB-lite"/>
    </source>
</evidence>
<keyword evidence="2" id="KW-0472">Membrane</keyword>
<dbReference type="InterPro" id="IPR041916">
    <property type="entry name" value="Anti_sigma_zinc_sf"/>
</dbReference>
<evidence type="ECO:0000256" key="2">
    <source>
        <dbReference type="SAM" id="Phobius"/>
    </source>
</evidence>
<evidence type="ECO:0000313" key="4">
    <source>
        <dbReference type="Proteomes" id="UP000317909"/>
    </source>
</evidence>
<feature type="compositionally biased region" description="Gly residues" evidence="1">
    <location>
        <begin position="462"/>
        <end position="478"/>
    </location>
</feature>
<dbReference type="Proteomes" id="UP000317909">
    <property type="component" value="Chromosome"/>
</dbReference>
<feature type="region of interest" description="Disordered" evidence="1">
    <location>
        <begin position="434"/>
        <end position="566"/>
    </location>
</feature>
<dbReference type="RefSeq" id="WP_210421071.1">
    <property type="nucleotide sequence ID" value="NZ_CP036339.1"/>
</dbReference>